<name>A0ABP1RAN3_9HEXA</name>
<reference evidence="1 2" key="1">
    <citation type="submission" date="2024-08" db="EMBL/GenBank/DDBJ databases">
        <authorList>
            <person name="Cucini C."/>
            <person name="Frati F."/>
        </authorList>
    </citation>
    <scope>NUCLEOTIDE SEQUENCE [LARGE SCALE GENOMIC DNA]</scope>
</reference>
<organism evidence="1 2">
    <name type="scientific">Orchesella dallaii</name>
    <dbReference type="NCBI Taxonomy" id="48710"/>
    <lineage>
        <taxon>Eukaryota</taxon>
        <taxon>Metazoa</taxon>
        <taxon>Ecdysozoa</taxon>
        <taxon>Arthropoda</taxon>
        <taxon>Hexapoda</taxon>
        <taxon>Collembola</taxon>
        <taxon>Entomobryomorpha</taxon>
        <taxon>Entomobryoidea</taxon>
        <taxon>Orchesellidae</taxon>
        <taxon>Orchesellinae</taxon>
        <taxon>Orchesella</taxon>
    </lineage>
</organism>
<dbReference type="SUPFAM" id="SSF55729">
    <property type="entry name" value="Acyl-CoA N-acyltransferases (Nat)"/>
    <property type="match status" value="1"/>
</dbReference>
<dbReference type="Gene3D" id="3.40.630.30">
    <property type="match status" value="1"/>
</dbReference>
<dbReference type="Proteomes" id="UP001642540">
    <property type="component" value="Unassembled WGS sequence"/>
</dbReference>
<evidence type="ECO:0000313" key="2">
    <source>
        <dbReference type="Proteomes" id="UP001642540"/>
    </source>
</evidence>
<dbReference type="PANTHER" id="PTHR20905">
    <property type="entry name" value="N-ACETYLTRANSFERASE-RELATED"/>
    <property type="match status" value="1"/>
</dbReference>
<protein>
    <recommendedName>
        <fullName evidence="3">Dopamine N-acetyltransferase</fullName>
    </recommendedName>
</protein>
<dbReference type="PANTHER" id="PTHR20905:SF1">
    <property type="entry name" value="AT07410P-RELATED"/>
    <property type="match status" value="1"/>
</dbReference>
<sequence length="235" mass="27260">MSEDISNLANPNWEVEWKNFVFKAAAPDNYQDILDSMRENFYKDEPLNIFTGYSEGKRKDLDRMITELFKDGLSCIVVEKETGKVAGAQISILCRRGEEDRIPEMECPQMKQILPFLELLDEKGKVFDHYPELDCYAELFMISIEKEFRGCGLACKSYQLVADILKVRGVKLLKSSFTNPYTQRIATKLGYRELARVYNRDYKDKNGEMVWPHVEDDYPDYSAIVGVLEIDCEQN</sequence>
<dbReference type="EMBL" id="CAXLJM020000068">
    <property type="protein sequence ID" value="CAL8122376.1"/>
    <property type="molecule type" value="Genomic_DNA"/>
</dbReference>
<gene>
    <name evidence="1" type="ORF">ODALV1_LOCUS19773</name>
</gene>
<evidence type="ECO:0008006" key="3">
    <source>
        <dbReference type="Google" id="ProtNLM"/>
    </source>
</evidence>
<comment type="caution">
    <text evidence="1">The sequence shown here is derived from an EMBL/GenBank/DDBJ whole genome shotgun (WGS) entry which is preliminary data.</text>
</comment>
<keyword evidence="2" id="KW-1185">Reference proteome</keyword>
<accession>A0ABP1RAN3</accession>
<dbReference type="InterPro" id="IPR016181">
    <property type="entry name" value="Acyl_CoA_acyltransferase"/>
</dbReference>
<evidence type="ECO:0000313" key="1">
    <source>
        <dbReference type="EMBL" id="CAL8122376.1"/>
    </source>
</evidence>
<proteinExistence type="predicted"/>